<reference evidence="2" key="1">
    <citation type="submission" date="2015-04" db="UniProtKB">
        <authorList>
            <consortium name="EnsemblPlants"/>
        </authorList>
    </citation>
    <scope>IDENTIFICATION</scope>
</reference>
<keyword evidence="3" id="KW-1185">Reference proteome</keyword>
<dbReference type="AlphaFoldDB" id="A0A0E0KHJ1"/>
<reference evidence="2" key="2">
    <citation type="submission" date="2018-05" db="EMBL/GenBank/DDBJ databases">
        <title>OpunRS2 (Oryza punctata Reference Sequence Version 2).</title>
        <authorList>
            <person name="Zhang J."/>
            <person name="Kudrna D."/>
            <person name="Lee S."/>
            <person name="Talag J."/>
            <person name="Welchert J."/>
            <person name="Wing R.A."/>
        </authorList>
    </citation>
    <scope>NUCLEOTIDE SEQUENCE [LARGE SCALE GENOMIC DNA]</scope>
</reference>
<evidence type="ECO:0000313" key="2">
    <source>
        <dbReference type="EnsemblPlants" id="OPUNC03G27240.2"/>
    </source>
</evidence>
<name>A0A0E0KHJ1_ORYPU</name>
<dbReference type="Proteomes" id="UP000026962">
    <property type="component" value="Chromosome 3"/>
</dbReference>
<feature type="region of interest" description="Disordered" evidence="1">
    <location>
        <begin position="21"/>
        <end position="58"/>
    </location>
</feature>
<accession>A0A0E0KHJ1</accession>
<feature type="compositionally biased region" description="Low complexity" evidence="1">
    <location>
        <begin position="38"/>
        <end position="58"/>
    </location>
</feature>
<sequence>MAACPAATTCGRRGCGRWRGPCRRGRTRPRRPLPPTRSPSTTAREGSSTSSSCHRTSTFCTPRRRRTSRYPSRAAMVAVLAVLFG</sequence>
<proteinExistence type="predicted"/>
<organism evidence="2">
    <name type="scientific">Oryza punctata</name>
    <name type="common">Red rice</name>
    <dbReference type="NCBI Taxonomy" id="4537"/>
    <lineage>
        <taxon>Eukaryota</taxon>
        <taxon>Viridiplantae</taxon>
        <taxon>Streptophyta</taxon>
        <taxon>Embryophyta</taxon>
        <taxon>Tracheophyta</taxon>
        <taxon>Spermatophyta</taxon>
        <taxon>Magnoliopsida</taxon>
        <taxon>Liliopsida</taxon>
        <taxon>Poales</taxon>
        <taxon>Poaceae</taxon>
        <taxon>BOP clade</taxon>
        <taxon>Oryzoideae</taxon>
        <taxon>Oryzeae</taxon>
        <taxon>Oryzinae</taxon>
        <taxon>Oryza</taxon>
    </lineage>
</organism>
<evidence type="ECO:0000313" key="3">
    <source>
        <dbReference type="Proteomes" id="UP000026962"/>
    </source>
</evidence>
<dbReference type="EnsemblPlants" id="OPUNC03G27240.2">
    <property type="protein sequence ID" value="OPUNC03G27240.2"/>
    <property type="gene ID" value="OPUNC03G27240"/>
</dbReference>
<evidence type="ECO:0000256" key="1">
    <source>
        <dbReference type="SAM" id="MobiDB-lite"/>
    </source>
</evidence>
<dbReference type="HOGENOM" id="CLU_2516565_0_0_1"/>
<protein>
    <submittedName>
        <fullName evidence="2">Uncharacterized protein</fullName>
    </submittedName>
</protein>
<feature type="compositionally biased region" description="Basic residues" evidence="1">
    <location>
        <begin position="21"/>
        <end position="31"/>
    </location>
</feature>
<dbReference type="Gramene" id="OPUNC03G27240.2">
    <property type="protein sequence ID" value="OPUNC03G27240.2"/>
    <property type="gene ID" value="OPUNC03G27240"/>
</dbReference>